<sequence length="98" mass="11066">MAQSRVPLPPGVREPFTVYVNGVRQELGRDYRVSEGRLVFEKELVKEARLGFWRWFLGAWGIGTYGRNDQVDVAWDVDGQPRVAHALDIEPSAPKTGP</sequence>
<comment type="caution">
    <text evidence="1">The sequence shown here is derived from an EMBL/GenBank/DDBJ whole genome shotgun (WGS) entry which is preliminary data.</text>
</comment>
<dbReference type="RefSeq" id="WP_202956096.1">
    <property type="nucleotide sequence ID" value="NZ_JAPCID010000007.1"/>
</dbReference>
<dbReference type="Proteomes" id="UP001147700">
    <property type="component" value="Unassembled WGS sequence"/>
</dbReference>
<keyword evidence="2" id="KW-1185">Reference proteome</keyword>
<organism evidence="1 2">
    <name type="scientific">Solirubrobacter deserti</name>
    <dbReference type="NCBI Taxonomy" id="2282478"/>
    <lineage>
        <taxon>Bacteria</taxon>
        <taxon>Bacillati</taxon>
        <taxon>Actinomycetota</taxon>
        <taxon>Thermoleophilia</taxon>
        <taxon>Solirubrobacterales</taxon>
        <taxon>Solirubrobacteraceae</taxon>
        <taxon>Solirubrobacter</taxon>
    </lineage>
</organism>
<name>A0ABT4REG3_9ACTN</name>
<accession>A0ABT4REG3</accession>
<evidence type="ECO:0000313" key="2">
    <source>
        <dbReference type="Proteomes" id="UP001147700"/>
    </source>
</evidence>
<dbReference type="EMBL" id="JAPCID010000007">
    <property type="protein sequence ID" value="MDA0136929.1"/>
    <property type="molecule type" value="Genomic_DNA"/>
</dbReference>
<reference evidence="1" key="1">
    <citation type="submission" date="2022-10" db="EMBL/GenBank/DDBJ databases">
        <title>The WGS of Solirubrobacter sp. CPCC 204708.</title>
        <authorList>
            <person name="Jiang Z."/>
        </authorList>
    </citation>
    <scope>NUCLEOTIDE SEQUENCE</scope>
    <source>
        <strain evidence="1">CPCC 204708</strain>
    </source>
</reference>
<proteinExistence type="predicted"/>
<protein>
    <submittedName>
        <fullName evidence="1">Uncharacterized protein</fullName>
    </submittedName>
</protein>
<gene>
    <name evidence="1" type="ORF">OJ962_05415</name>
</gene>
<evidence type="ECO:0000313" key="1">
    <source>
        <dbReference type="EMBL" id="MDA0136929.1"/>
    </source>
</evidence>